<accession>A0A6A6CU60</accession>
<feature type="transmembrane region" description="Helical" evidence="1">
    <location>
        <begin position="123"/>
        <end position="141"/>
    </location>
</feature>
<evidence type="ECO:0000256" key="1">
    <source>
        <dbReference type="SAM" id="Phobius"/>
    </source>
</evidence>
<dbReference type="PANTHER" id="PTHR36927">
    <property type="entry name" value="BLR4337 PROTEIN"/>
    <property type="match status" value="1"/>
</dbReference>
<evidence type="ECO:0000313" key="3">
    <source>
        <dbReference type="EMBL" id="KAF2169718.1"/>
    </source>
</evidence>
<keyword evidence="1" id="KW-0812">Transmembrane</keyword>
<evidence type="ECO:0000259" key="2">
    <source>
        <dbReference type="Pfam" id="PF01757"/>
    </source>
</evidence>
<feature type="transmembrane region" description="Helical" evidence="1">
    <location>
        <begin position="221"/>
        <end position="241"/>
    </location>
</feature>
<feature type="transmembrane region" description="Helical" evidence="1">
    <location>
        <begin position="253"/>
        <end position="273"/>
    </location>
</feature>
<dbReference type="OrthoDB" id="4141464at2759"/>
<feature type="domain" description="Acyltransferase 3" evidence="2">
    <location>
        <begin position="3"/>
        <end position="299"/>
    </location>
</feature>
<name>A0A6A6CU60_ZASCE</name>
<dbReference type="InterPro" id="IPR050623">
    <property type="entry name" value="Glucan_succinyl_AcylTrfase"/>
</dbReference>
<evidence type="ECO:0000313" key="4">
    <source>
        <dbReference type="Proteomes" id="UP000799537"/>
    </source>
</evidence>
<organism evidence="3 4">
    <name type="scientific">Zasmidium cellare ATCC 36951</name>
    <dbReference type="NCBI Taxonomy" id="1080233"/>
    <lineage>
        <taxon>Eukaryota</taxon>
        <taxon>Fungi</taxon>
        <taxon>Dikarya</taxon>
        <taxon>Ascomycota</taxon>
        <taxon>Pezizomycotina</taxon>
        <taxon>Dothideomycetes</taxon>
        <taxon>Dothideomycetidae</taxon>
        <taxon>Mycosphaerellales</taxon>
        <taxon>Mycosphaerellaceae</taxon>
        <taxon>Zasmidium</taxon>
    </lineage>
</organism>
<dbReference type="InterPro" id="IPR002656">
    <property type="entry name" value="Acyl_transf_3_dom"/>
</dbReference>
<protein>
    <recommendedName>
        <fullName evidence="2">Acyltransferase 3 domain-containing protein</fullName>
    </recommendedName>
</protein>
<dbReference type="Pfam" id="PF01757">
    <property type="entry name" value="Acyl_transf_3"/>
    <property type="match status" value="1"/>
</dbReference>
<dbReference type="Proteomes" id="UP000799537">
    <property type="component" value="Unassembled WGS sequence"/>
</dbReference>
<gene>
    <name evidence="3" type="ORF">M409DRAFT_20133</name>
</gene>
<dbReference type="GO" id="GO:0016747">
    <property type="term" value="F:acyltransferase activity, transferring groups other than amino-acyl groups"/>
    <property type="evidence" value="ECO:0007669"/>
    <property type="project" value="InterPro"/>
</dbReference>
<feature type="transmembrane region" description="Helical" evidence="1">
    <location>
        <begin position="285"/>
        <end position="303"/>
    </location>
</feature>
<dbReference type="PANTHER" id="PTHR36927:SF4">
    <property type="entry name" value="BLR5718 PROTEIN"/>
    <property type="match status" value="1"/>
</dbReference>
<proteinExistence type="predicted"/>
<dbReference type="EMBL" id="ML993587">
    <property type="protein sequence ID" value="KAF2169718.1"/>
    <property type="molecule type" value="Genomic_DNA"/>
</dbReference>
<dbReference type="AlphaFoldDB" id="A0A6A6CU60"/>
<feature type="transmembrane region" description="Helical" evidence="1">
    <location>
        <begin position="184"/>
        <end position="201"/>
    </location>
</feature>
<feature type="transmembrane region" description="Helical" evidence="1">
    <location>
        <begin position="29"/>
        <end position="54"/>
    </location>
</feature>
<sequence>MGTYMCLGGYFSRRALVRKSREGFVRDRLYRLGLPTIAYTAIGAPLCAGIVRAWQGYPVGLHWLIDYWREQRGIRGPVWFTGTLLCFDLGLVAYDRLQSVLYTDSTDGPSPSKNDKGVNPLKLYASIALCSISDFFIRIFYPVGAVVNPLKLQPAYLSQYIATYSLGASVSNLAEAIPSLPTSAGLLLTSLASGFVLFQGLKNDPSSTAQMAGGWNNLAAAYALWNNANGYLVGSCVLAAFRRYSTTSWRAINAMAFPAFLVHMPVITLLGIATDKWEMGPVAKTAVIGAAGVVGSWIVGYAADRLWLWAKGVVVGLQGQDKLQK</sequence>
<dbReference type="RefSeq" id="XP_033670607.1">
    <property type="nucleotide sequence ID" value="XM_033805247.1"/>
</dbReference>
<keyword evidence="1" id="KW-0472">Membrane</keyword>
<dbReference type="GeneID" id="54558519"/>
<keyword evidence="1" id="KW-1133">Transmembrane helix</keyword>
<reference evidence="3" key="1">
    <citation type="journal article" date="2020" name="Stud. Mycol.">
        <title>101 Dothideomycetes genomes: a test case for predicting lifestyles and emergence of pathogens.</title>
        <authorList>
            <person name="Haridas S."/>
            <person name="Albert R."/>
            <person name="Binder M."/>
            <person name="Bloem J."/>
            <person name="Labutti K."/>
            <person name="Salamov A."/>
            <person name="Andreopoulos B."/>
            <person name="Baker S."/>
            <person name="Barry K."/>
            <person name="Bills G."/>
            <person name="Bluhm B."/>
            <person name="Cannon C."/>
            <person name="Castanera R."/>
            <person name="Culley D."/>
            <person name="Daum C."/>
            <person name="Ezra D."/>
            <person name="Gonzalez J."/>
            <person name="Henrissat B."/>
            <person name="Kuo A."/>
            <person name="Liang C."/>
            <person name="Lipzen A."/>
            <person name="Lutzoni F."/>
            <person name="Magnuson J."/>
            <person name="Mondo S."/>
            <person name="Nolan M."/>
            <person name="Ohm R."/>
            <person name="Pangilinan J."/>
            <person name="Park H.-J."/>
            <person name="Ramirez L."/>
            <person name="Alfaro M."/>
            <person name="Sun H."/>
            <person name="Tritt A."/>
            <person name="Yoshinaga Y."/>
            <person name="Zwiers L.-H."/>
            <person name="Turgeon B."/>
            <person name="Goodwin S."/>
            <person name="Spatafora J."/>
            <person name="Crous P."/>
            <person name="Grigoriev I."/>
        </authorList>
    </citation>
    <scope>NUCLEOTIDE SEQUENCE</scope>
    <source>
        <strain evidence="3">ATCC 36951</strain>
    </source>
</reference>
<feature type="transmembrane region" description="Helical" evidence="1">
    <location>
        <begin position="74"/>
        <end position="94"/>
    </location>
</feature>
<keyword evidence="4" id="KW-1185">Reference proteome</keyword>